<accession>A0A0R3TRM0</accession>
<sequence>MLTANPKPFRDGNFSKNGAGYLCEFFFPKFELKIL</sequence>
<dbReference type="WBParaSite" id="HNAJ_0001024301-mRNA-1">
    <property type="protein sequence ID" value="HNAJ_0001024301-mRNA-1"/>
    <property type="gene ID" value="HNAJ_0001024301"/>
</dbReference>
<reference evidence="1 2" key="2">
    <citation type="submission" date="2018-11" db="EMBL/GenBank/DDBJ databases">
        <authorList>
            <consortium name="Pathogen Informatics"/>
        </authorList>
    </citation>
    <scope>NUCLEOTIDE SEQUENCE [LARGE SCALE GENOMIC DNA]</scope>
</reference>
<gene>
    <name evidence="1" type="ORF">HNAJ_LOCUS10238</name>
</gene>
<proteinExistence type="predicted"/>
<organism evidence="3">
    <name type="scientific">Rodentolepis nana</name>
    <name type="common">Dwarf tapeworm</name>
    <name type="synonym">Hymenolepis nana</name>
    <dbReference type="NCBI Taxonomy" id="102285"/>
    <lineage>
        <taxon>Eukaryota</taxon>
        <taxon>Metazoa</taxon>
        <taxon>Spiralia</taxon>
        <taxon>Lophotrochozoa</taxon>
        <taxon>Platyhelminthes</taxon>
        <taxon>Cestoda</taxon>
        <taxon>Eucestoda</taxon>
        <taxon>Cyclophyllidea</taxon>
        <taxon>Hymenolepididae</taxon>
        <taxon>Rodentolepis</taxon>
    </lineage>
</organism>
<keyword evidence="2" id="KW-1185">Reference proteome</keyword>
<dbReference type="Proteomes" id="UP000278807">
    <property type="component" value="Unassembled WGS sequence"/>
</dbReference>
<dbReference type="OrthoDB" id="10627881at2759"/>
<reference evidence="3" key="1">
    <citation type="submission" date="2017-02" db="UniProtKB">
        <authorList>
            <consortium name="WormBaseParasite"/>
        </authorList>
    </citation>
    <scope>IDENTIFICATION</scope>
</reference>
<protein>
    <submittedName>
        <fullName evidence="1 3">Uncharacterized protein</fullName>
    </submittedName>
</protein>
<evidence type="ECO:0000313" key="3">
    <source>
        <dbReference type="WBParaSite" id="HNAJ_0001024301-mRNA-1"/>
    </source>
</evidence>
<evidence type="ECO:0000313" key="2">
    <source>
        <dbReference type="Proteomes" id="UP000278807"/>
    </source>
</evidence>
<dbReference type="AlphaFoldDB" id="A0A0R3TRM0"/>
<dbReference type="EMBL" id="UZAE01012945">
    <property type="protein sequence ID" value="VDO07496.1"/>
    <property type="molecule type" value="Genomic_DNA"/>
</dbReference>
<name>A0A0R3TRM0_RODNA</name>
<evidence type="ECO:0000313" key="1">
    <source>
        <dbReference type="EMBL" id="VDO07496.1"/>
    </source>
</evidence>